<dbReference type="InterPro" id="IPR050327">
    <property type="entry name" value="Proton-linked_MCT"/>
</dbReference>
<dbReference type="SUPFAM" id="SSF103473">
    <property type="entry name" value="MFS general substrate transporter"/>
    <property type="match status" value="1"/>
</dbReference>
<feature type="transmembrane region" description="Helical" evidence="4">
    <location>
        <begin position="346"/>
        <end position="366"/>
    </location>
</feature>
<reference evidence="6 7" key="1">
    <citation type="submission" date="2019-01" db="EMBL/GenBank/DDBJ databases">
        <authorList>
            <person name="Chen W.-M."/>
        </authorList>
    </citation>
    <scope>NUCLEOTIDE SEQUENCE [LARGE SCALE GENOMIC DNA]</scope>
    <source>
        <strain evidence="6 7">CCP-7</strain>
    </source>
</reference>
<feature type="transmembrane region" description="Helical" evidence="4">
    <location>
        <begin position="109"/>
        <end position="132"/>
    </location>
</feature>
<dbReference type="GO" id="GO:0022857">
    <property type="term" value="F:transmembrane transporter activity"/>
    <property type="evidence" value="ECO:0007669"/>
    <property type="project" value="InterPro"/>
</dbReference>
<comment type="caution">
    <text evidence="6">The sequence shown here is derived from an EMBL/GenBank/DDBJ whole genome shotgun (WGS) entry which is preliminary data.</text>
</comment>
<dbReference type="OrthoDB" id="7493210at2"/>
<dbReference type="PANTHER" id="PTHR11360:SF284">
    <property type="entry name" value="EG:103B4.3 PROTEIN-RELATED"/>
    <property type="match status" value="1"/>
</dbReference>
<feature type="transmembrane region" description="Helical" evidence="4">
    <location>
        <begin position="224"/>
        <end position="247"/>
    </location>
</feature>
<dbReference type="AlphaFoldDB" id="A0A437M7A8"/>
<evidence type="ECO:0000313" key="6">
    <source>
        <dbReference type="EMBL" id="RVT93610.1"/>
    </source>
</evidence>
<feature type="transmembrane region" description="Helical" evidence="4">
    <location>
        <begin position="85"/>
        <end position="103"/>
    </location>
</feature>
<dbReference type="InterPro" id="IPR020846">
    <property type="entry name" value="MFS_dom"/>
</dbReference>
<feature type="transmembrane region" description="Helical" evidence="4">
    <location>
        <begin position="259"/>
        <end position="277"/>
    </location>
</feature>
<keyword evidence="3 4" id="KW-0472">Membrane</keyword>
<name>A0A437M7A8_9SPHN</name>
<dbReference type="Gene3D" id="1.20.1250.20">
    <property type="entry name" value="MFS general substrate transporter like domains"/>
    <property type="match status" value="2"/>
</dbReference>
<gene>
    <name evidence="6" type="ORF">EOD43_07005</name>
</gene>
<accession>A0A437M7A8</accession>
<feature type="domain" description="Major facilitator superfamily (MFS) profile" evidence="5">
    <location>
        <begin position="1"/>
        <end position="401"/>
    </location>
</feature>
<proteinExistence type="predicted"/>
<dbReference type="Pfam" id="PF07690">
    <property type="entry name" value="MFS_1"/>
    <property type="match status" value="1"/>
</dbReference>
<feature type="transmembrane region" description="Helical" evidence="4">
    <location>
        <begin position="141"/>
        <end position="162"/>
    </location>
</feature>
<feature type="transmembrane region" description="Helical" evidence="4">
    <location>
        <begin position="174"/>
        <end position="193"/>
    </location>
</feature>
<sequence length="409" mass="43579">MGSTMTTNSGTNRRGWTLVCGLLLVMTICHGTISSGLPTLDKALLADLGISRGDLKLRETIFLMSSGLAGLGIGILTRHIAPRRIVIAGLLLMSATLYAYSKAATIGQIYALYVLFGLCFASSHVVIIVLLIRERFETRRAFATSVALSGTSIGASLFPPLMVLAQEHMDWRHLLAGLAIVPLLILPVAAFLIRPPRDVATTTEESTVAAPVSMASTPRSPLGVTLLIIATFGTFFGSTAFLLNLFLHLQDIGLNPRTAAAGMTVVFTLGLVGKVMVGAAAERWGVQTVWSTQHFLLLGGAILLTLSKPAFAWPGLVLLGLGWAGCYVLTQVVIADFFAGPKLGQLTGWFIVLEAIGSGSGVWLAGVFYDHFGSYKPGFMLCCALIVVALVAGLFFRREAMRLKRAVLV</sequence>
<evidence type="ECO:0000256" key="2">
    <source>
        <dbReference type="ARBA" id="ARBA00022989"/>
    </source>
</evidence>
<dbReference type="PROSITE" id="PS50850">
    <property type="entry name" value="MFS"/>
    <property type="match status" value="1"/>
</dbReference>
<dbReference type="InterPro" id="IPR036259">
    <property type="entry name" value="MFS_trans_sf"/>
</dbReference>
<organism evidence="6 7">
    <name type="scientific">Sphingomonas crocodyli</name>
    <dbReference type="NCBI Taxonomy" id="1979270"/>
    <lineage>
        <taxon>Bacteria</taxon>
        <taxon>Pseudomonadati</taxon>
        <taxon>Pseudomonadota</taxon>
        <taxon>Alphaproteobacteria</taxon>
        <taxon>Sphingomonadales</taxon>
        <taxon>Sphingomonadaceae</taxon>
        <taxon>Sphingomonas</taxon>
    </lineage>
</organism>
<keyword evidence="7" id="KW-1185">Reference proteome</keyword>
<dbReference type="Proteomes" id="UP000282971">
    <property type="component" value="Unassembled WGS sequence"/>
</dbReference>
<feature type="transmembrane region" description="Helical" evidence="4">
    <location>
        <begin position="289"/>
        <end position="306"/>
    </location>
</feature>
<keyword evidence="2 4" id="KW-1133">Transmembrane helix</keyword>
<dbReference type="PANTHER" id="PTHR11360">
    <property type="entry name" value="MONOCARBOXYLATE TRANSPORTER"/>
    <property type="match status" value="1"/>
</dbReference>
<keyword evidence="1 4" id="KW-0812">Transmembrane</keyword>
<evidence type="ECO:0000256" key="1">
    <source>
        <dbReference type="ARBA" id="ARBA00022692"/>
    </source>
</evidence>
<dbReference type="InterPro" id="IPR011701">
    <property type="entry name" value="MFS"/>
</dbReference>
<dbReference type="EMBL" id="SACN01000001">
    <property type="protein sequence ID" value="RVT93610.1"/>
    <property type="molecule type" value="Genomic_DNA"/>
</dbReference>
<evidence type="ECO:0000313" key="7">
    <source>
        <dbReference type="Proteomes" id="UP000282971"/>
    </source>
</evidence>
<feature type="transmembrane region" description="Helical" evidence="4">
    <location>
        <begin position="312"/>
        <end position="334"/>
    </location>
</feature>
<protein>
    <submittedName>
        <fullName evidence="6">MFS transporter</fullName>
    </submittedName>
</protein>
<evidence type="ECO:0000256" key="3">
    <source>
        <dbReference type="ARBA" id="ARBA00023136"/>
    </source>
</evidence>
<feature type="transmembrane region" description="Helical" evidence="4">
    <location>
        <begin position="378"/>
        <end position="396"/>
    </location>
</feature>
<feature type="transmembrane region" description="Helical" evidence="4">
    <location>
        <begin position="60"/>
        <end position="78"/>
    </location>
</feature>
<evidence type="ECO:0000259" key="5">
    <source>
        <dbReference type="PROSITE" id="PS50850"/>
    </source>
</evidence>
<evidence type="ECO:0000256" key="4">
    <source>
        <dbReference type="SAM" id="Phobius"/>
    </source>
</evidence>